<dbReference type="KEGG" id="bcho:BcFMB_07710"/>
<protein>
    <recommendedName>
        <fullName evidence="3">Terminase small subunit</fullName>
    </recommendedName>
</protein>
<name>A0A2D3D7J3_9BIFI</name>
<evidence type="ECO:0008006" key="3">
    <source>
        <dbReference type="Google" id="ProtNLM"/>
    </source>
</evidence>
<dbReference type="EMBL" id="CP018044">
    <property type="protein sequence ID" value="ATU20826.1"/>
    <property type="molecule type" value="Genomic_DNA"/>
</dbReference>
<accession>A0A2D3D7J3</accession>
<dbReference type="Proteomes" id="UP000229907">
    <property type="component" value="Chromosome"/>
</dbReference>
<evidence type="ECO:0000313" key="2">
    <source>
        <dbReference type="Proteomes" id="UP000229907"/>
    </source>
</evidence>
<organism evidence="1 2">
    <name type="scientific">Bifidobacterium choerinum</name>
    <dbReference type="NCBI Taxonomy" id="35760"/>
    <lineage>
        <taxon>Bacteria</taxon>
        <taxon>Bacillati</taxon>
        <taxon>Actinomycetota</taxon>
        <taxon>Actinomycetes</taxon>
        <taxon>Bifidobacteriales</taxon>
        <taxon>Bifidobacteriaceae</taxon>
        <taxon>Bifidobacterium</taxon>
    </lineage>
</organism>
<dbReference type="AlphaFoldDB" id="A0A2D3D7J3"/>
<gene>
    <name evidence="1" type="ORF">BcFMB_07710</name>
</gene>
<sequence length="142" mass="15594">MKCVICGKEFSASAHARRKPKYCSAACKQKAYELRKKIGAKPDVKRARKKVTVPVSSGVDAELDKDTFERMRDGALIDTLRFNRDVLQQALGNPDTPASALAAISKQLIDVCKQIEDLEADDGDMLPASEELNDDAILTDLI</sequence>
<dbReference type="RefSeq" id="WP_099721479.1">
    <property type="nucleotide sequence ID" value="NZ_CP018044.1"/>
</dbReference>
<reference evidence="1 2" key="1">
    <citation type="submission" date="2016-11" db="EMBL/GenBank/DDBJ databases">
        <title>complete genome sequence of Bifidobacterium choerinum strain FMB-1.</title>
        <authorList>
            <person name="Park C.-S."/>
            <person name="Jung D.-H."/>
            <person name="Choi D.-S."/>
        </authorList>
    </citation>
    <scope>NUCLEOTIDE SEQUENCE [LARGE SCALE GENOMIC DNA]</scope>
    <source>
        <strain evidence="1 2">FMB-1</strain>
    </source>
</reference>
<proteinExistence type="predicted"/>
<evidence type="ECO:0000313" key="1">
    <source>
        <dbReference type="EMBL" id="ATU20826.1"/>
    </source>
</evidence>